<feature type="domain" description="UDENN FLCN/SMCR8-type" evidence="2">
    <location>
        <begin position="197"/>
        <end position="463"/>
    </location>
</feature>
<reference evidence="3 4" key="1">
    <citation type="submission" date="2023-03" db="EMBL/GenBank/DDBJ databases">
        <title>Genome sequence of Lichtheimia ornata CBS 291.66.</title>
        <authorList>
            <person name="Mohabir J.T."/>
            <person name="Shea T.P."/>
            <person name="Kurbessoian T."/>
            <person name="Berby B."/>
            <person name="Fontaine J."/>
            <person name="Livny J."/>
            <person name="Gnirke A."/>
            <person name="Stajich J.E."/>
            <person name="Cuomo C.A."/>
        </authorList>
    </citation>
    <scope>NUCLEOTIDE SEQUENCE [LARGE SCALE GENOMIC DNA]</scope>
    <source>
        <strain evidence="3">CBS 291.66</strain>
    </source>
</reference>
<feature type="compositionally biased region" description="Low complexity" evidence="1">
    <location>
        <begin position="433"/>
        <end position="444"/>
    </location>
</feature>
<evidence type="ECO:0000259" key="2">
    <source>
        <dbReference type="PROSITE" id="PS51834"/>
    </source>
</evidence>
<dbReference type="PANTHER" id="PTHR31441:SF2">
    <property type="entry name" value="FOLLICULIN"/>
    <property type="match status" value="1"/>
</dbReference>
<organism evidence="3 4">
    <name type="scientific">Lichtheimia ornata</name>
    <dbReference type="NCBI Taxonomy" id="688661"/>
    <lineage>
        <taxon>Eukaryota</taxon>
        <taxon>Fungi</taxon>
        <taxon>Fungi incertae sedis</taxon>
        <taxon>Mucoromycota</taxon>
        <taxon>Mucoromycotina</taxon>
        <taxon>Mucoromycetes</taxon>
        <taxon>Mucorales</taxon>
        <taxon>Lichtheimiaceae</taxon>
        <taxon>Lichtheimia</taxon>
    </lineage>
</organism>
<feature type="compositionally biased region" description="Low complexity" evidence="1">
    <location>
        <begin position="86"/>
        <end position="95"/>
    </location>
</feature>
<dbReference type="PANTHER" id="PTHR31441">
    <property type="entry name" value="FOLLICULIN FAMILY MEMBER"/>
    <property type="match status" value="1"/>
</dbReference>
<name>A0AAD7Y461_9FUNG</name>
<dbReference type="PROSITE" id="PS51834">
    <property type="entry name" value="DENN_FLCN_SMCR8"/>
    <property type="match status" value="1"/>
</dbReference>
<protein>
    <recommendedName>
        <fullName evidence="2">UDENN FLCN/SMCR8-type domain-containing protein</fullName>
    </recommendedName>
</protein>
<dbReference type="InterPro" id="IPR037521">
    <property type="entry name" value="FLCN/SMCR8_DENN"/>
</dbReference>
<feature type="region of interest" description="Disordered" evidence="1">
    <location>
        <begin position="78"/>
        <end position="170"/>
    </location>
</feature>
<dbReference type="InterPro" id="IPR021713">
    <property type="entry name" value="Folliculin"/>
</dbReference>
<dbReference type="InterPro" id="IPR037520">
    <property type="entry name" value="Folliculin/SMCR8_longin"/>
</dbReference>
<feature type="compositionally biased region" description="Low complexity" evidence="1">
    <location>
        <begin position="134"/>
        <end position="170"/>
    </location>
</feature>
<gene>
    <name evidence="3" type="ORF">O0I10_000679</name>
</gene>
<evidence type="ECO:0000256" key="1">
    <source>
        <dbReference type="SAM" id="MobiDB-lite"/>
    </source>
</evidence>
<dbReference type="GO" id="GO:0005096">
    <property type="term" value="F:GTPase activator activity"/>
    <property type="evidence" value="ECO:0007669"/>
    <property type="project" value="InterPro"/>
</dbReference>
<dbReference type="GeneID" id="83208101"/>
<dbReference type="EMBL" id="JARTCD010000002">
    <property type="protein sequence ID" value="KAJ8663440.1"/>
    <property type="molecule type" value="Genomic_DNA"/>
</dbReference>
<evidence type="ECO:0000313" key="3">
    <source>
        <dbReference type="EMBL" id="KAJ8663440.1"/>
    </source>
</evidence>
<accession>A0AAD7Y461</accession>
<dbReference type="Proteomes" id="UP001234581">
    <property type="component" value="Unassembled WGS sequence"/>
</dbReference>
<feature type="compositionally biased region" description="Polar residues" evidence="1">
    <location>
        <begin position="119"/>
        <end position="133"/>
    </location>
</feature>
<sequence length="463" mass="50721">MNALIALLHFCEVHGPSVVFCTQPTHNNEHRQQQPNTSFASDASAIATVMSKLTMATNPNTNNNNNTSTISIPTTFNMDKQHLGMPSSLSSTPSTAEPPTPPSTIPRVSSPVPPWKKPGSSNSNICVQQQQQLPTSSSSSSSSIIIPYSSSTTTAPPISCRSSSSSSSSSCSTTSSVTATCCAACSAQLPLVQPTTEGVPSEAKRLVTRDSEDPSVEYVGAKGGPQQLHLYKAVRLACVRSLTTEFCPGREGPVLFGDEENGYVMSYLFKIRDAQARGEARFYAIMILMTDRVFLISCWPFLVSSFRSMAINLQEKADTIFQREKEVRERVHPFANRRVTAPITQEQFLRRRSNSASLRSLVDLLGIKDIYLQIHVQFCYILKLSARRRMEKVTPGRSPSEAYLKMQEEYRRKRHQQQQKHSSNDSQSDDKTSTSATTTTASSILSSATTAKINNLIPSSSGS</sequence>
<dbReference type="RefSeq" id="XP_058348352.1">
    <property type="nucleotide sequence ID" value="XM_058480788.1"/>
</dbReference>
<dbReference type="GO" id="GO:1904263">
    <property type="term" value="P:positive regulation of TORC1 signaling"/>
    <property type="evidence" value="ECO:0007669"/>
    <property type="project" value="TreeGrafter"/>
</dbReference>
<comment type="caution">
    <text evidence="3">The sequence shown here is derived from an EMBL/GenBank/DDBJ whole genome shotgun (WGS) entry which is preliminary data.</text>
</comment>
<keyword evidence="4" id="KW-1185">Reference proteome</keyword>
<feature type="region of interest" description="Disordered" evidence="1">
    <location>
        <begin position="410"/>
        <end position="444"/>
    </location>
</feature>
<dbReference type="AlphaFoldDB" id="A0AAD7Y461"/>
<dbReference type="Pfam" id="PF11704">
    <property type="entry name" value="Folliculin"/>
    <property type="match status" value="1"/>
</dbReference>
<dbReference type="GO" id="GO:0005829">
    <property type="term" value="C:cytosol"/>
    <property type="evidence" value="ECO:0007669"/>
    <property type="project" value="TreeGrafter"/>
</dbReference>
<evidence type="ECO:0000313" key="4">
    <source>
        <dbReference type="Proteomes" id="UP001234581"/>
    </source>
</evidence>
<proteinExistence type="predicted"/>